<gene>
    <name evidence="1" type="ORF">QO016_005028</name>
</gene>
<organism evidence="1 2">
    <name type="scientific">Methylobacterium persicinum</name>
    <dbReference type="NCBI Taxonomy" id="374426"/>
    <lineage>
        <taxon>Bacteria</taxon>
        <taxon>Pseudomonadati</taxon>
        <taxon>Pseudomonadota</taxon>
        <taxon>Alphaproteobacteria</taxon>
        <taxon>Hyphomicrobiales</taxon>
        <taxon>Methylobacteriaceae</taxon>
        <taxon>Methylobacterium</taxon>
    </lineage>
</organism>
<evidence type="ECO:0000313" key="2">
    <source>
        <dbReference type="Proteomes" id="UP001236369"/>
    </source>
</evidence>
<reference evidence="1 2" key="1">
    <citation type="submission" date="2023-07" db="EMBL/GenBank/DDBJ databases">
        <title>Genomic Encyclopedia of Type Strains, Phase IV (KMG-IV): sequencing the most valuable type-strain genomes for metagenomic binning, comparative biology and taxonomic classification.</title>
        <authorList>
            <person name="Goeker M."/>
        </authorList>
    </citation>
    <scope>NUCLEOTIDE SEQUENCE [LARGE SCALE GENOMIC DNA]</scope>
    <source>
        <strain evidence="1 2">DSM 19562</strain>
    </source>
</reference>
<dbReference type="EMBL" id="JAUSVV010000043">
    <property type="protein sequence ID" value="MDQ0445497.1"/>
    <property type="molecule type" value="Genomic_DNA"/>
</dbReference>
<keyword evidence="2" id="KW-1185">Reference proteome</keyword>
<evidence type="ECO:0008006" key="3">
    <source>
        <dbReference type="Google" id="ProtNLM"/>
    </source>
</evidence>
<protein>
    <recommendedName>
        <fullName evidence="3">CopG family transcriptional regulator</fullName>
    </recommendedName>
</protein>
<dbReference type="RefSeq" id="WP_238253401.1">
    <property type="nucleotide sequence ID" value="NZ_BPQX01000094.1"/>
</dbReference>
<sequence>MRRTFTVELTEREAATIWRMAAASGVPAAQIVRHLHRSTIFDVVASLAHDDTWTFTDDRTGQIVASEDMQAEHFRNWTRLLMDRPEDRP</sequence>
<dbReference type="Proteomes" id="UP001236369">
    <property type="component" value="Unassembled WGS sequence"/>
</dbReference>
<evidence type="ECO:0000313" key="1">
    <source>
        <dbReference type="EMBL" id="MDQ0445497.1"/>
    </source>
</evidence>
<comment type="caution">
    <text evidence="1">The sequence shown here is derived from an EMBL/GenBank/DDBJ whole genome shotgun (WGS) entry which is preliminary data.</text>
</comment>
<accession>A0ABU0HU99</accession>
<name>A0ABU0HU99_9HYPH</name>
<proteinExistence type="predicted"/>